<evidence type="ECO:0000256" key="4">
    <source>
        <dbReference type="ARBA" id="ARBA00022801"/>
    </source>
</evidence>
<dbReference type="SUPFAM" id="SSF143081">
    <property type="entry name" value="BB1717-like"/>
    <property type="match status" value="1"/>
</dbReference>
<dbReference type="GO" id="GO:0008233">
    <property type="term" value="F:peptidase activity"/>
    <property type="evidence" value="ECO:0007669"/>
    <property type="project" value="UniProtKB-KW"/>
</dbReference>
<evidence type="ECO:0000256" key="5">
    <source>
        <dbReference type="ARBA" id="ARBA00023124"/>
    </source>
</evidence>
<keyword evidence="5" id="KW-0190">Covalent protein-DNA linkage</keyword>
<protein>
    <recommendedName>
        <fullName evidence="8">Abasic site processing protein</fullName>
        <ecNumber evidence="8">3.4.-.-</ecNumber>
    </recommendedName>
</protein>
<comment type="caution">
    <text evidence="10">The sequence shown here is derived from an EMBL/GenBank/DDBJ whole genome shotgun (WGS) entry which is preliminary data.</text>
</comment>
<organism evidence="10 11">
    <name type="scientific">Labrys okinawensis</name>
    <dbReference type="NCBI Taxonomy" id="346911"/>
    <lineage>
        <taxon>Bacteria</taxon>
        <taxon>Pseudomonadati</taxon>
        <taxon>Pseudomonadota</taxon>
        <taxon>Alphaproteobacteria</taxon>
        <taxon>Hyphomicrobiales</taxon>
        <taxon>Xanthobacteraceae</taxon>
        <taxon>Labrys</taxon>
    </lineage>
</organism>
<dbReference type="Pfam" id="PF02586">
    <property type="entry name" value="SRAP"/>
    <property type="match status" value="1"/>
</dbReference>
<dbReference type="EC" id="3.4.-.-" evidence="8"/>
<dbReference type="PANTHER" id="PTHR13604">
    <property type="entry name" value="DC12-RELATED"/>
    <property type="match status" value="1"/>
</dbReference>
<dbReference type="GO" id="GO:0003697">
    <property type="term" value="F:single-stranded DNA binding"/>
    <property type="evidence" value="ECO:0007669"/>
    <property type="project" value="InterPro"/>
</dbReference>
<keyword evidence="4 8" id="KW-0378">Hydrolase</keyword>
<evidence type="ECO:0000256" key="3">
    <source>
        <dbReference type="ARBA" id="ARBA00022763"/>
    </source>
</evidence>
<evidence type="ECO:0000313" key="11">
    <source>
        <dbReference type="Proteomes" id="UP000237682"/>
    </source>
</evidence>
<dbReference type="EMBL" id="PUEJ01000010">
    <property type="protein sequence ID" value="PRH85036.1"/>
    <property type="molecule type" value="Genomic_DNA"/>
</dbReference>
<dbReference type="OrthoDB" id="9782620at2"/>
<dbReference type="GO" id="GO:0016829">
    <property type="term" value="F:lyase activity"/>
    <property type="evidence" value="ECO:0007669"/>
    <property type="project" value="UniProtKB-KW"/>
</dbReference>
<comment type="similarity">
    <text evidence="1 8">Belongs to the SOS response-associated peptidase family.</text>
</comment>
<sequence length="232" mass="26309">MCGRIMQRSPDLPGLQTEPGATPEEVARAWEAHFNGAPAQYFWVIRRQPRAAAYVHDLLQWGLIPNWVKDPSDWPKPINARCEGIQTKPSFRDAYKARRCLVPIDLFFEWMKILEPDGKPVKGAKQPYAIAMKDRRPFAVAGVWESWVDRASGEITRSFAIVTCPANALMATIHDRMPVILAPENLRRWLDNIEPDPFDLMVPFPPELMEIWPISSRVNSPANNGEDIAAPV</sequence>
<keyword evidence="3" id="KW-0227">DNA damage</keyword>
<dbReference type="InterPro" id="IPR036590">
    <property type="entry name" value="SRAP-like"/>
</dbReference>
<reference evidence="10 11" key="1">
    <citation type="submission" date="2018-02" db="EMBL/GenBank/DDBJ databases">
        <title>Whole genome sequencing of endophytic bacterium.</title>
        <authorList>
            <person name="Eedara R."/>
            <person name="Podile A.R."/>
        </authorList>
    </citation>
    <scope>NUCLEOTIDE SEQUENCE [LARGE SCALE GENOMIC DNA]</scope>
    <source>
        <strain evidence="10 11">RP1T</strain>
    </source>
</reference>
<evidence type="ECO:0000256" key="8">
    <source>
        <dbReference type="RuleBase" id="RU364100"/>
    </source>
</evidence>
<dbReference type="Gene3D" id="3.90.1680.10">
    <property type="entry name" value="SOS response associated peptidase-like"/>
    <property type="match status" value="1"/>
</dbReference>
<keyword evidence="11" id="KW-1185">Reference proteome</keyword>
<name>A0A2S9Q6R2_9HYPH</name>
<keyword evidence="2 8" id="KW-0645">Protease</keyword>
<dbReference type="GO" id="GO:0006508">
    <property type="term" value="P:proteolysis"/>
    <property type="evidence" value="ECO:0007669"/>
    <property type="project" value="UniProtKB-KW"/>
</dbReference>
<evidence type="ECO:0000256" key="2">
    <source>
        <dbReference type="ARBA" id="ARBA00022670"/>
    </source>
</evidence>
<dbReference type="RefSeq" id="WP_105864618.1">
    <property type="nucleotide sequence ID" value="NZ_PUEJ01000010.1"/>
</dbReference>
<evidence type="ECO:0000313" key="10">
    <source>
        <dbReference type="EMBL" id="PRH85036.1"/>
    </source>
</evidence>
<accession>A0A2S9Q6R2</accession>
<dbReference type="Proteomes" id="UP000237682">
    <property type="component" value="Unassembled WGS sequence"/>
</dbReference>
<dbReference type="InterPro" id="IPR003738">
    <property type="entry name" value="SRAP"/>
</dbReference>
<dbReference type="AlphaFoldDB" id="A0A2S9Q6R2"/>
<evidence type="ECO:0000256" key="7">
    <source>
        <dbReference type="ARBA" id="ARBA00023239"/>
    </source>
</evidence>
<proteinExistence type="inferred from homology"/>
<dbReference type="GO" id="GO:0106300">
    <property type="term" value="P:protein-DNA covalent cross-linking repair"/>
    <property type="evidence" value="ECO:0007669"/>
    <property type="project" value="InterPro"/>
</dbReference>
<evidence type="ECO:0000256" key="6">
    <source>
        <dbReference type="ARBA" id="ARBA00023125"/>
    </source>
</evidence>
<dbReference type="PANTHER" id="PTHR13604:SF0">
    <property type="entry name" value="ABASIC SITE PROCESSING PROTEIN HMCES"/>
    <property type="match status" value="1"/>
</dbReference>
<keyword evidence="7" id="KW-0456">Lyase</keyword>
<gene>
    <name evidence="10" type="ORF">C5L14_24150</name>
</gene>
<evidence type="ECO:0000256" key="1">
    <source>
        <dbReference type="ARBA" id="ARBA00008136"/>
    </source>
</evidence>
<feature type="region of interest" description="Disordered" evidence="9">
    <location>
        <begin position="1"/>
        <end position="20"/>
    </location>
</feature>
<evidence type="ECO:0000256" key="9">
    <source>
        <dbReference type="SAM" id="MobiDB-lite"/>
    </source>
</evidence>
<keyword evidence="6" id="KW-0238">DNA-binding</keyword>